<proteinExistence type="predicted"/>
<sequence length="176" mass="19390">MHLDPIEINSGNKVASFELRDDSVSGKTILVDNADDEGPPVPFVSRLENYDTTAESIKLDGPLLKDVPKAHLQIRGEGTSILRRKLAQMKMQLPHMEAIQETGEMIEADPDIMSNEFKRTCELPNPVTQSVGTSNSLVYPSNVLELKAGGELLLKSILKKSKRPKKKNAHSPKPHG</sequence>
<reference evidence="1" key="1">
    <citation type="submission" date="2023-05" db="EMBL/GenBank/DDBJ databases">
        <title>Nepenthes gracilis genome sequencing.</title>
        <authorList>
            <person name="Fukushima K."/>
        </authorList>
    </citation>
    <scope>NUCLEOTIDE SEQUENCE</scope>
    <source>
        <strain evidence="1">SING2019-196</strain>
    </source>
</reference>
<keyword evidence="2" id="KW-1185">Reference proteome</keyword>
<name>A0AAD3STS1_NEPGR</name>
<protein>
    <submittedName>
        <fullName evidence="1">Uncharacterized protein</fullName>
    </submittedName>
</protein>
<comment type="caution">
    <text evidence="1">The sequence shown here is derived from an EMBL/GenBank/DDBJ whole genome shotgun (WGS) entry which is preliminary data.</text>
</comment>
<evidence type="ECO:0000313" key="1">
    <source>
        <dbReference type="EMBL" id="GMH16116.1"/>
    </source>
</evidence>
<dbReference type="EMBL" id="BSYO01000016">
    <property type="protein sequence ID" value="GMH16116.1"/>
    <property type="molecule type" value="Genomic_DNA"/>
</dbReference>
<dbReference type="AlphaFoldDB" id="A0AAD3STS1"/>
<gene>
    <name evidence="1" type="ORF">Nepgr_017957</name>
</gene>
<accession>A0AAD3STS1</accession>
<evidence type="ECO:0000313" key="2">
    <source>
        <dbReference type="Proteomes" id="UP001279734"/>
    </source>
</evidence>
<organism evidence="1 2">
    <name type="scientific">Nepenthes gracilis</name>
    <name type="common">Slender pitcher plant</name>
    <dbReference type="NCBI Taxonomy" id="150966"/>
    <lineage>
        <taxon>Eukaryota</taxon>
        <taxon>Viridiplantae</taxon>
        <taxon>Streptophyta</taxon>
        <taxon>Embryophyta</taxon>
        <taxon>Tracheophyta</taxon>
        <taxon>Spermatophyta</taxon>
        <taxon>Magnoliopsida</taxon>
        <taxon>eudicotyledons</taxon>
        <taxon>Gunneridae</taxon>
        <taxon>Pentapetalae</taxon>
        <taxon>Caryophyllales</taxon>
        <taxon>Nepenthaceae</taxon>
        <taxon>Nepenthes</taxon>
    </lineage>
</organism>
<dbReference type="Proteomes" id="UP001279734">
    <property type="component" value="Unassembled WGS sequence"/>
</dbReference>